<gene>
    <name evidence="2" type="ORF">METZ01_LOCUS415723</name>
</gene>
<reference evidence="2" key="1">
    <citation type="submission" date="2018-05" db="EMBL/GenBank/DDBJ databases">
        <authorList>
            <person name="Lanie J.A."/>
            <person name="Ng W.-L."/>
            <person name="Kazmierczak K.M."/>
            <person name="Andrzejewski T.M."/>
            <person name="Davidsen T.M."/>
            <person name="Wayne K.J."/>
            <person name="Tettelin H."/>
            <person name="Glass J.I."/>
            <person name="Rusch D."/>
            <person name="Podicherti R."/>
            <person name="Tsui H.-C.T."/>
            <person name="Winkler M.E."/>
        </authorList>
    </citation>
    <scope>NUCLEOTIDE SEQUENCE</scope>
</reference>
<evidence type="ECO:0000256" key="1">
    <source>
        <dbReference type="SAM" id="MobiDB-lite"/>
    </source>
</evidence>
<protein>
    <submittedName>
        <fullName evidence="2">Uncharacterized protein</fullName>
    </submittedName>
</protein>
<feature type="non-terminal residue" evidence="2">
    <location>
        <position position="62"/>
    </location>
</feature>
<feature type="region of interest" description="Disordered" evidence="1">
    <location>
        <begin position="43"/>
        <end position="62"/>
    </location>
</feature>
<dbReference type="AlphaFoldDB" id="A0A382WW78"/>
<organism evidence="2">
    <name type="scientific">marine metagenome</name>
    <dbReference type="NCBI Taxonomy" id="408172"/>
    <lineage>
        <taxon>unclassified sequences</taxon>
        <taxon>metagenomes</taxon>
        <taxon>ecological metagenomes</taxon>
    </lineage>
</organism>
<sequence length="62" mass="6845">MTQHIILYIRVVICAFFVLSSCLLNTNTQAQEGCDLLCQLGKTNPAVPSKDKGPKENKPQII</sequence>
<feature type="compositionally biased region" description="Basic and acidic residues" evidence="1">
    <location>
        <begin position="49"/>
        <end position="62"/>
    </location>
</feature>
<evidence type="ECO:0000313" key="2">
    <source>
        <dbReference type="EMBL" id="SVD62869.1"/>
    </source>
</evidence>
<dbReference type="EMBL" id="UINC01162877">
    <property type="protein sequence ID" value="SVD62869.1"/>
    <property type="molecule type" value="Genomic_DNA"/>
</dbReference>
<proteinExistence type="predicted"/>
<accession>A0A382WW78</accession>
<name>A0A382WW78_9ZZZZ</name>